<evidence type="ECO:0000259" key="6">
    <source>
        <dbReference type="Pfam" id="PF15975"/>
    </source>
</evidence>
<organism evidence="7 8">
    <name type="scientific">Kurthia gibsonii</name>
    <dbReference type="NCBI Taxonomy" id="33946"/>
    <lineage>
        <taxon>Bacteria</taxon>
        <taxon>Bacillati</taxon>
        <taxon>Bacillota</taxon>
        <taxon>Bacilli</taxon>
        <taxon>Bacillales</taxon>
        <taxon>Caryophanaceae</taxon>
        <taxon>Kurthia</taxon>
    </lineage>
</organism>
<feature type="compositionally biased region" description="Basic and acidic residues" evidence="4">
    <location>
        <begin position="250"/>
        <end position="260"/>
    </location>
</feature>
<feature type="compositionally biased region" description="Basic and acidic residues" evidence="4">
    <location>
        <begin position="203"/>
        <end position="213"/>
    </location>
</feature>
<keyword evidence="3" id="KW-0472">Membrane</keyword>
<feature type="region of interest" description="Disordered" evidence="4">
    <location>
        <begin position="193"/>
        <end position="260"/>
    </location>
</feature>
<name>A0ABU9LQV9_9BACL</name>
<evidence type="ECO:0000256" key="1">
    <source>
        <dbReference type="ARBA" id="ARBA00004370"/>
    </source>
</evidence>
<dbReference type="InterPro" id="IPR001107">
    <property type="entry name" value="Band_7"/>
</dbReference>
<comment type="subcellular location">
    <subcellularLocation>
        <location evidence="1">Membrane</location>
    </subcellularLocation>
</comment>
<protein>
    <submittedName>
        <fullName evidence="7">SPFH domain-containing protein</fullName>
    </submittedName>
</protein>
<dbReference type="InterPro" id="IPR027705">
    <property type="entry name" value="Flotillin_fam"/>
</dbReference>
<dbReference type="Proteomes" id="UP001398420">
    <property type="component" value="Unassembled WGS sequence"/>
</dbReference>
<dbReference type="EMBL" id="JBCEWA010000016">
    <property type="protein sequence ID" value="MEL5989603.1"/>
    <property type="molecule type" value="Genomic_DNA"/>
</dbReference>
<feature type="compositionally biased region" description="Basic and acidic residues" evidence="4">
    <location>
        <begin position="221"/>
        <end position="238"/>
    </location>
</feature>
<dbReference type="SUPFAM" id="SSF117892">
    <property type="entry name" value="Band 7/SPFH domain"/>
    <property type="match status" value="1"/>
</dbReference>
<dbReference type="CDD" id="cd03399">
    <property type="entry name" value="SPFH_flotillin"/>
    <property type="match status" value="1"/>
</dbReference>
<sequence length="506" mass="56091">MVFKFGYKKVAPNEALIISGKNVGKEGDPGVYIRDGRRLRVVRGGTVLVTPFQSAHTISLNSFQIPLKAEGILTKDEVPITVHATSTIKVADELEAVIKFAEQFMGKAPDEISKELRVILEGKLRTTVAEQGALEVNNARENFIQVVQEKSESDLQSMGFNVVNFSLDRVLDADEYDSELGFLKNLGITKLAESSKQAQNARSDAERQIEENKATNAQLTERAKSESNIEITRQHTDLQLEQTKSQNDLELEKTKRERELNEQRAIAKQAYEKKQAELELDLIEKETQAKREREKAQLELKELAKQQAIIDAQIASEKEVIANDAKARIAERQAEAESRSKELQLKVENDAIARKNQIEIDAIRDKGIAEAEAIKKKAEAMKEYGEAAIAEMFIKALPDFARAVAEPLASIKNVQVMDFGGEGGGVQGVAGNTVGVMSMVQKSLKETTGIDIKDLLETNASYGRNYLGGKTEKEASLDDEPVALSHDDMELFETTIDEEDAQQTLV</sequence>
<dbReference type="InterPro" id="IPR031905">
    <property type="entry name" value="Flotillin_C"/>
</dbReference>
<accession>A0ABU9LQV9</accession>
<dbReference type="InterPro" id="IPR036013">
    <property type="entry name" value="Band_7/SPFH_dom_sf"/>
</dbReference>
<reference evidence="7 8" key="1">
    <citation type="submission" date="2024-04" db="EMBL/GenBank/DDBJ databases">
        <authorList>
            <person name="Wu Y.S."/>
            <person name="Zhang L."/>
        </authorList>
    </citation>
    <scope>NUCLEOTIDE SEQUENCE [LARGE SCALE GENOMIC DNA]</scope>
    <source>
        <strain evidence="7 8">KG-01</strain>
    </source>
</reference>
<dbReference type="Pfam" id="PF01145">
    <property type="entry name" value="Band_7"/>
    <property type="match status" value="1"/>
</dbReference>
<gene>
    <name evidence="7" type="ORF">AAF454_14455</name>
</gene>
<dbReference type="RefSeq" id="WP_068453912.1">
    <property type="nucleotide sequence ID" value="NZ_CP147847.1"/>
</dbReference>
<evidence type="ECO:0000259" key="5">
    <source>
        <dbReference type="Pfam" id="PF01145"/>
    </source>
</evidence>
<evidence type="ECO:0000256" key="3">
    <source>
        <dbReference type="ARBA" id="ARBA00023136"/>
    </source>
</evidence>
<dbReference type="Gene3D" id="3.30.479.30">
    <property type="entry name" value="Band 7 domain"/>
    <property type="match status" value="1"/>
</dbReference>
<evidence type="ECO:0000256" key="4">
    <source>
        <dbReference type="SAM" id="MobiDB-lite"/>
    </source>
</evidence>
<comment type="similarity">
    <text evidence="2">Belongs to the band 7/mec-2 family. Flotillin subfamily.</text>
</comment>
<feature type="compositionally biased region" description="Polar residues" evidence="4">
    <location>
        <begin position="239"/>
        <end position="248"/>
    </location>
</feature>
<proteinExistence type="inferred from homology"/>
<feature type="domain" description="Band 7" evidence="5">
    <location>
        <begin position="25"/>
        <end position="188"/>
    </location>
</feature>
<feature type="domain" description="Flotillin C-terminal" evidence="6">
    <location>
        <begin position="351"/>
        <end position="442"/>
    </location>
</feature>
<dbReference type="Pfam" id="PF15975">
    <property type="entry name" value="Flot"/>
    <property type="match status" value="1"/>
</dbReference>
<keyword evidence="8" id="KW-1185">Reference proteome</keyword>
<evidence type="ECO:0000313" key="8">
    <source>
        <dbReference type="Proteomes" id="UP001398420"/>
    </source>
</evidence>
<dbReference type="PANTHER" id="PTHR13806">
    <property type="entry name" value="FLOTILLIN-RELATED"/>
    <property type="match status" value="1"/>
</dbReference>
<evidence type="ECO:0000256" key="2">
    <source>
        <dbReference type="ARBA" id="ARBA00007161"/>
    </source>
</evidence>
<feature type="compositionally biased region" description="Polar residues" evidence="4">
    <location>
        <begin position="193"/>
        <end position="202"/>
    </location>
</feature>
<comment type="caution">
    <text evidence="7">The sequence shown here is derived from an EMBL/GenBank/DDBJ whole genome shotgun (WGS) entry which is preliminary data.</text>
</comment>
<dbReference type="PANTHER" id="PTHR13806:SF46">
    <property type="entry name" value="FLOTILLIN-1-RELATED"/>
    <property type="match status" value="1"/>
</dbReference>
<evidence type="ECO:0000313" key="7">
    <source>
        <dbReference type="EMBL" id="MEL5989603.1"/>
    </source>
</evidence>